<protein>
    <submittedName>
        <fullName evidence="2">Uncharacterized protein</fullName>
    </submittedName>
</protein>
<sequence length="124" mass="12669">MNRSHTTLTLQAAALVIAFIAGAAPACVSETPPPGHCANEQGDATCLALDPTTPFCDGCGSAVAGCVAERPAVAGKDHCTQAEDPDAYLLAASTITEPRPLLRTARIIAWSNLTRGKAVRGAAQ</sequence>
<proteinExistence type="predicted"/>
<evidence type="ECO:0000256" key="1">
    <source>
        <dbReference type="SAM" id="SignalP"/>
    </source>
</evidence>
<comment type="caution">
    <text evidence="2">The sequence shown here is derived from an EMBL/GenBank/DDBJ whole genome shotgun (WGS) entry which is preliminary data.</text>
</comment>
<reference evidence="2 3" key="1">
    <citation type="submission" date="2018-03" db="EMBL/GenBank/DDBJ databases">
        <title>Draft Genome Sequences of the Obligatory Marine Myxobacteria Enhygromyxa salina SWB005.</title>
        <authorList>
            <person name="Poehlein A."/>
            <person name="Moghaddam J.A."/>
            <person name="Harms H."/>
            <person name="Alanjari M."/>
            <person name="Koenig G.M."/>
            <person name="Daniel R."/>
            <person name="Schaeberle T.F."/>
        </authorList>
    </citation>
    <scope>NUCLEOTIDE SEQUENCE [LARGE SCALE GENOMIC DNA]</scope>
    <source>
        <strain evidence="2 3">SWB005</strain>
    </source>
</reference>
<feature type="chain" id="PRO_5015480803" evidence="1">
    <location>
        <begin position="24"/>
        <end position="124"/>
    </location>
</feature>
<accession>A0A2S9YGA8</accession>
<keyword evidence="3" id="KW-1185">Reference proteome</keyword>
<name>A0A2S9YGA8_9BACT</name>
<evidence type="ECO:0000313" key="3">
    <source>
        <dbReference type="Proteomes" id="UP000237968"/>
    </source>
</evidence>
<dbReference type="AlphaFoldDB" id="A0A2S9YGA8"/>
<dbReference type="RefSeq" id="WP_146155365.1">
    <property type="nucleotide sequence ID" value="NZ_PVNK01000064.1"/>
</dbReference>
<gene>
    <name evidence="2" type="ORF">ENSA5_11040</name>
</gene>
<organism evidence="2 3">
    <name type="scientific">Enhygromyxa salina</name>
    <dbReference type="NCBI Taxonomy" id="215803"/>
    <lineage>
        <taxon>Bacteria</taxon>
        <taxon>Pseudomonadati</taxon>
        <taxon>Myxococcota</taxon>
        <taxon>Polyangia</taxon>
        <taxon>Nannocystales</taxon>
        <taxon>Nannocystaceae</taxon>
        <taxon>Enhygromyxa</taxon>
    </lineage>
</organism>
<dbReference type="EMBL" id="PVNK01000064">
    <property type="protein sequence ID" value="PRQ04056.1"/>
    <property type="molecule type" value="Genomic_DNA"/>
</dbReference>
<feature type="signal peptide" evidence="1">
    <location>
        <begin position="1"/>
        <end position="23"/>
    </location>
</feature>
<keyword evidence="1" id="KW-0732">Signal</keyword>
<dbReference type="Proteomes" id="UP000237968">
    <property type="component" value="Unassembled WGS sequence"/>
</dbReference>
<evidence type="ECO:0000313" key="2">
    <source>
        <dbReference type="EMBL" id="PRQ04056.1"/>
    </source>
</evidence>